<protein>
    <recommendedName>
        <fullName evidence="3">RRM domain-containing protein</fullName>
    </recommendedName>
</protein>
<evidence type="ECO:0008006" key="3">
    <source>
        <dbReference type="Google" id="ProtNLM"/>
    </source>
</evidence>
<evidence type="ECO:0000313" key="2">
    <source>
        <dbReference type="Proteomes" id="UP000507470"/>
    </source>
</evidence>
<dbReference type="EMBL" id="CACVKT020005246">
    <property type="protein sequence ID" value="CAC5393984.1"/>
    <property type="molecule type" value="Genomic_DNA"/>
</dbReference>
<dbReference type="OrthoDB" id="6078025at2759"/>
<sequence>MKCDKSVNNEPDLIYTELQPCSPQCSQNTYIQNIQNNFDTEVTSNSSQDIVRQFLGSQSDHMANPFNYTLSTNMANQDPDPTNLVLQSIEDQCNGLPKDTFVTRLVQFCDNDAIALEQLRLQYFVIAKQRPDFPFASANLKKNACSQKQRKVSHCSHSSEADKSVSVVPLDSPIRSETPRVSTACPILPAHDRIHVSQETIPKTDNYQVSNMSTLPKIIVESTNIQANDTNSISVHFPRSVCNPKTSDFKGFTRKSKRVSRFYIGGIDKSCSSEDAMRYFLSERNIRVTFLRYFNRPSKRTAAAQLNIVADDEYLITHPEFWPQGIYMKPWLPWEQFASEHSINPS</sequence>
<dbReference type="AlphaFoldDB" id="A0A6J8CG33"/>
<evidence type="ECO:0000313" key="1">
    <source>
        <dbReference type="EMBL" id="CAC5393984.1"/>
    </source>
</evidence>
<gene>
    <name evidence="1" type="ORF">MCOR_28790</name>
</gene>
<name>A0A6J8CG33_MYTCO</name>
<proteinExistence type="predicted"/>
<dbReference type="Proteomes" id="UP000507470">
    <property type="component" value="Unassembled WGS sequence"/>
</dbReference>
<accession>A0A6J8CG33</accession>
<organism evidence="1 2">
    <name type="scientific">Mytilus coruscus</name>
    <name type="common">Sea mussel</name>
    <dbReference type="NCBI Taxonomy" id="42192"/>
    <lineage>
        <taxon>Eukaryota</taxon>
        <taxon>Metazoa</taxon>
        <taxon>Spiralia</taxon>
        <taxon>Lophotrochozoa</taxon>
        <taxon>Mollusca</taxon>
        <taxon>Bivalvia</taxon>
        <taxon>Autobranchia</taxon>
        <taxon>Pteriomorphia</taxon>
        <taxon>Mytilida</taxon>
        <taxon>Mytiloidea</taxon>
        <taxon>Mytilidae</taxon>
        <taxon>Mytilinae</taxon>
        <taxon>Mytilus</taxon>
    </lineage>
</organism>
<keyword evidence="2" id="KW-1185">Reference proteome</keyword>
<reference evidence="1 2" key="1">
    <citation type="submission" date="2020-06" db="EMBL/GenBank/DDBJ databases">
        <authorList>
            <person name="Li R."/>
            <person name="Bekaert M."/>
        </authorList>
    </citation>
    <scope>NUCLEOTIDE SEQUENCE [LARGE SCALE GENOMIC DNA]</scope>
    <source>
        <strain evidence="2">wild</strain>
    </source>
</reference>